<sequence>METWPRWARIGVPVLALVLLCWLLIWLFSAFLMVLVKGVVGLFVVIGMVVLARTAVTGRGPRDPLE</sequence>
<evidence type="ECO:0000256" key="1">
    <source>
        <dbReference type="SAM" id="Phobius"/>
    </source>
</evidence>
<gene>
    <name evidence="2" type="ORF">B4N89_14550</name>
</gene>
<dbReference type="Proteomes" id="UP000190037">
    <property type="component" value="Unassembled WGS sequence"/>
</dbReference>
<feature type="transmembrane region" description="Helical" evidence="1">
    <location>
        <begin position="34"/>
        <end position="52"/>
    </location>
</feature>
<evidence type="ECO:0000313" key="2">
    <source>
        <dbReference type="EMBL" id="OPC81993.1"/>
    </source>
</evidence>
<dbReference type="AlphaFoldDB" id="A0A1T3NYS4"/>
<keyword evidence="1" id="KW-1133">Transmembrane helix</keyword>
<protein>
    <submittedName>
        <fullName evidence="2">Uncharacterized protein</fullName>
    </submittedName>
</protein>
<dbReference type="EMBL" id="MWQN01000001">
    <property type="protein sequence ID" value="OPC81993.1"/>
    <property type="molecule type" value="Genomic_DNA"/>
</dbReference>
<comment type="caution">
    <text evidence="2">The sequence shown here is derived from an EMBL/GenBank/DDBJ whole genome shotgun (WGS) entry which is preliminary data.</text>
</comment>
<accession>A0A1T3NYS4</accession>
<keyword evidence="1" id="KW-0472">Membrane</keyword>
<organism evidence="2 3">
    <name type="scientific">Embleya scabrispora</name>
    <dbReference type="NCBI Taxonomy" id="159449"/>
    <lineage>
        <taxon>Bacteria</taxon>
        <taxon>Bacillati</taxon>
        <taxon>Actinomycetota</taxon>
        <taxon>Actinomycetes</taxon>
        <taxon>Kitasatosporales</taxon>
        <taxon>Streptomycetaceae</taxon>
        <taxon>Embleya</taxon>
    </lineage>
</organism>
<name>A0A1T3NYS4_9ACTN</name>
<reference evidence="2 3" key="1">
    <citation type="submission" date="2017-03" db="EMBL/GenBank/DDBJ databases">
        <title>Draft genome sequence of Streptomyces scabrisporus NF3, endophyte isolated from Amphipterygium adstringens.</title>
        <authorList>
            <person name="Vazquez M."/>
            <person name="Ceapa C.D."/>
            <person name="Rodriguez Luna D."/>
            <person name="Sanchez Esquivel S."/>
        </authorList>
    </citation>
    <scope>NUCLEOTIDE SEQUENCE [LARGE SCALE GENOMIC DNA]</scope>
    <source>
        <strain evidence="2 3">NF3</strain>
    </source>
</reference>
<dbReference type="STRING" id="159449.B4N89_14550"/>
<feature type="transmembrane region" description="Helical" evidence="1">
    <location>
        <begin position="7"/>
        <end position="28"/>
    </location>
</feature>
<proteinExistence type="predicted"/>
<evidence type="ECO:0000313" key="3">
    <source>
        <dbReference type="Proteomes" id="UP000190037"/>
    </source>
</evidence>
<dbReference type="RefSeq" id="WP_078976267.1">
    <property type="nucleotide sequence ID" value="NZ_MWQN01000001.1"/>
</dbReference>
<keyword evidence="1" id="KW-0812">Transmembrane</keyword>
<keyword evidence="3" id="KW-1185">Reference proteome</keyword>